<dbReference type="SMART" id="SM00845">
    <property type="entry name" value="GatB_Yqey"/>
    <property type="match status" value="1"/>
</dbReference>
<dbReference type="EMBL" id="BARS01019102">
    <property type="protein sequence ID" value="GAF87385.1"/>
    <property type="molecule type" value="Genomic_DNA"/>
</dbReference>
<feature type="domain" description="Asn/Gln amidotransferase" evidence="9">
    <location>
        <begin position="83"/>
        <end position="193"/>
    </location>
</feature>
<dbReference type="Pfam" id="PF02934">
    <property type="entry name" value="GatB_N"/>
    <property type="match status" value="1"/>
</dbReference>
<keyword evidence="4" id="KW-0067">ATP-binding</keyword>
<organism evidence="10">
    <name type="scientific">marine sediment metagenome</name>
    <dbReference type="NCBI Taxonomy" id="412755"/>
    <lineage>
        <taxon>unclassified sequences</taxon>
        <taxon>metagenomes</taxon>
        <taxon>ecological metagenomes</taxon>
    </lineage>
</organism>
<keyword evidence="5" id="KW-0648">Protein biosynthesis</keyword>
<evidence type="ECO:0000256" key="4">
    <source>
        <dbReference type="ARBA" id="ARBA00022840"/>
    </source>
</evidence>
<accession>X0UFU3</accession>
<proteinExistence type="predicted"/>
<name>X0UFU3_9ZZZZ</name>
<dbReference type="AlphaFoldDB" id="X0UFU3"/>
<dbReference type="GO" id="GO:0006412">
    <property type="term" value="P:translation"/>
    <property type="evidence" value="ECO:0007669"/>
    <property type="project" value="UniProtKB-KW"/>
</dbReference>
<sequence length="199" mass="22909">QETRGWSETEKKTKSQRFKETVADYRYFPEPDIPPLHFSQSHIARLKRQIPELPDSKVKRFKEKYNLKHQYIKVLTSNKNLAEYAEAAMKRGIKENLAANDIAGVIVNRRPNLKTTTPFQLVESLKRKQLDKISDEKKLNPLVEQAIVGLPKAVEDYRRGKKAAIAALIGKVMQLSEGRADASLTKRLLEKKLKQPKKF</sequence>
<evidence type="ECO:0000256" key="3">
    <source>
        <dbReference type="ARBA" id="ARBA00022741"/>
    </source>
</evidence>
<evidence type="ECO:0000256" key="7">
    <source>
        <dbReference type="ARBA" id="ARBA00047380"/>
    </source>
</evidence>
<comment type="caution">
    <text evidence="10">The sequence shown here is derived from an EMBL/GenBank/DDBJ whole genome shotgun (WGS) entry which is preliminary data.</text>
</comment>
<dbReference type="InterPro" id="IPR006075">
    <property type="entry name" value="Asn/Gln-tRNA_Trfase_suB/E_cat"/>
</dbReference>
<gene>
    <name evidence="10" type="ORF">S01H1_30992</name>
</gene>
<dbReference type="PANTHER" id="PTHR11659">
    <property type="entry name" value="GLUTAMYL-TRNA GLN AMIDOTRANSFERASE SUBUNIT B MITOCHONDRIAL AND PROKARYOTIC PET112-RELATED"/>
    <property type="match status" value="1"/>
</dbReference>
<dbReference type="SUPFAM" id="SSF89095">
    <property type="entry name" value="GatB/YqeY motif"/>
    <property type="match status" value="2"/>
</dbReference>
<dbReference type="Pfam" id="PF02637">
    <property type="entry name" value="GatB_Yqey"/>
    <property type="match status" value="1"/>
</dbReference>
<dbReference type="InterPro" id="IPR017959">
    <property type="entry name" value="Asn/Gln-tRNA_amidoTrfase_suB/E"/>
</dbReference>
<evidence type="ECO:0000256" key="5">
    <source>
        <dbReference type="ARBA" id="ARBA00022917"/>
    </source>
</evidence>
<comment type="catalytic activity">
    <reaction evidence="8">
        <text>L-glutamyl-tRNA(Gln) + L-glutamine + ATP + H2O = L-glutaminyl-tRNA(Gln) + L-glutamate + ADP + phosphate + H(+)</text>
        <dbReference type="Rhea" id="RHEA:17521"/>
        <dbReference type="Rhea" id="RHEA-COMP:9681"/>
        <dbReference type="Rhea" id="RHEA-COMP:9684"/>
        <dbReference type="ChEBI" id="CHEBI:15377"/>
        <dbReference type="ChEBI" id="CHEBI:15378"/>
        <dbReference type="ChEBI" id="CHEBI:29985"/>
        <dbReference type="ChEBI" id="CHEBI:30616"/>
        <dbReference type="ChEBI" id="CHEBI:43474"/>
        <dbReference type="ChEBI" id="CHEBI:58359"/>
        <dbReference type="ChEBI" id="CHEBI:78520"/>
        <dbReference type="ChEBI" id="CHEBI:78521"/>
        <dbReference type="ChEBI" id="CHEBI:456216"/>
    </reaction>
</comment>
<dbReference type="SUPFAM" id="SSF55931">
    <property type="entry name" value="Glutamine synthetase/guanido kinase"/>
    <property type="match status" value="1"/>
</dbReference>
<evidence type="ECO:0000313" key="10">
    <source>
        <dbReference type="EMBL" id="GAF87385.1"/>
    </source>
</evidence>
<evidence type="ECO:0000256" key="6">
    <source>
        <dbReference type="ARBA" id="ARBA00024799"/>
    </source>
</evidence>
<dbReference type="FunFam" id="1.10.10.410:FF:000001">
    <property type="entry name" value="Aspartyl/glutamyl-tRNA(Asn/Gln) amidotransferase subunit B"/>
    <property type="match status" value="1"/>
</dbReference>
<dbReference type="Gene3D" id="1.10.10.410">
    <property type="match status" value="1"/>
</dbReference>
<keyword evidence="2" id="KW-0436">Ligase</keyword>
<protein>
    <recommendedName>
        <fullName evidence="9">Asn/Gln amidotransferase domain-containing protein</fullName>
    </recommendedName>
</protein>
<dbReference type="GO" id="GO:0070681">
    <property type="term" value="P:glutaminyl-tRNAGln biosynthesis via transamidation"/>
    <property type="evidence" value="ECO:0007669"/>
    <property type="project" value="TreeGrafter"/>
</dbReference>
<dbReference type="InterPro" id="IPR042114">
    <property type="entry name" value="GatB_C_1"/>
</dbReference>
<dbReference type="Gene3D" id="1.10.150.380">
    <property type="entry name" value="GatB domain, N-terminal subdomain"/>
    <property type="match status" value="1"/>
</dbReference>
<dbReference type="InterPro" id="IPR023168">
    <property type="entry name" value="GatB_Yqey_C_2"/>
</dbReference>
<keyword evidence="3" id="KW-0547">Nucleotide-binding</keyword>
<dbReference type="GO" id="GO:0050567">
    <property type="term" value="F:glutaminyl-tRNA synthase (glutamine-hydrolyzing) activity"/>
    <property type="evidence" value="ECO:0007669"/>
    <property type="project" value="TreeGrafter"/>
</dbReference>
<reference evidence="10" key="1">
    <citation type="journal article" date="2014" name="Front. Microbiol.">
        <title>High frequency of phylogenetically diverse reductive dehalogenase-homologous genes in deep subseafloor sedimentary metagenomes.</title>
        <authorList>
            <person name="Kawai M."/>
            <person name="Futagami T."/>
            <person name="Toyoda A."/>
            <person name="Takaki Y."/>
            <person name="Nishi S."/>
            <person name="Hori S."/>
            <person name="Arai W."/>
            <person name="Tsubouchi T."/>
            <person name="Morono Y."/>
            <person name="Uchiyama I."/>
            <person name="Ito T."/>
            <person name="Fujiyama A."/>
            <person name="Inagaki F."/>
            <person name="Takami H."/>
        </authorList>
    </citation>
    <scope>NUCLEOTIDE SEQUENCE</scope>
    <source>
        <strain evidence="10">Expedition CK06-06</strain>
    </source>
</reference>
<dbReference type="InterPro" id="IPR018027">
    <property type="entry name" value="Asn/Gln_amidotransferase"/>
</dbReference>
<comment type="catalytic activity">
    <reaction evidence="7">
        <text>L-aspartyl-tRNA(Asn) + L-glutamine + ATP + H2O = L-asparaginyl-tRNA(Asn) + L-glutamate + ADP + phosphate + 2 H(+)</text>
        <dbReference type="Rhea" id="RHEA:14513"/>
        <dbReference type="Rhea" id="RHEA-COMP:9674"/>
        <dbReference type="Rhea" id="RHEA-COMP:9677"/>
        <dbReference type="ChEBI" id="CHEBI:15377"/>
        <dbReference type="ChEBI" id="CHEBI:15378"/>
        <dbReference type="ChEBI" id="CHEBI:29985"/>
        <dbReference type="ChEBI" id="CHEBI:30616"/>
        <dbReference type="ChEBI" id="CHEBI:43474"/>
        <dbReference type="ChEBI" id="CHEBI:58359"/>
        <dbReference type="ChEBI" id="CHEBI:78515"/>
        <dbReference type="ChEBI" id="CHEBI:78516"/>
        <dbReference type="ChEBI" id="CHEBI:456216"/>
    </reaction>
</comment>
<dbReference type="InterPro" id="IPR003789">
    <property type="entry name" value="Asn/Gln_tRNA_amidoTrase-B-like"/>
</dbReference>
<evidence type="ECO:0000256" key="2">
    <source>
        <dbReference type="ARBA" id="ARBA00022598"/>
    </source>
</evidence>
<feature type="non-terminal residue" evidence="10">
    <location>
        <position position="1"/>
    </location>
</feature>
<dbReference type="GO" id="GO:0005524">
    <property type="term" value="F:ATP binding"/>
    <property type="evidence" value="ECO:0007669"/>
    <property type="project" value="UniProtKB-KW"/>
</dbReference>
<evidence type="ECO:0000259" key="9">
    <source>
        <dbReference type="SMART" id="SM00845"/>
    </source>
</evidence>
<comment type="subunit">
    <text evidence="1">Heterotrimer of A, B and C subunits.</text>
</comment>
<dbReference type="PANTHER" id="PTHR11659:SF0">
    <property type="entry name" value="GLUTAMYL-TRNA(GLN) AMIDOTRANSFERASE SUBUNIT B, MITOCHONDRIAL"/>
    <property type="match status" value="1"/>
</dbReference>
<comment type="function">
    <text evidence="6">Allows the formation of correctly charged Asn-tRNA(Asn) or Gln-tRNA(Gln) through the transamidation of misacylated Asp-tRNA(Asn) or Glu-tRNA(Gln) in organisms which lack either or both of asparaginyl-tRNA or glutaminyl-tRNA synthetases. The reaction takes place in the presence of glutamine and ATP through an activated phospho-Asp-tRNA(Asn) or phospho-Glu-tRNA(Gln).</text>
</comment>
<evidence type="ECO:0000256" key="1">
    <source>
        <dbReference type="ARBA" id="ARBA00011123"/>
    </source>
</evidence>
<dbReference type="InterPro" id="IPR014746">
    <property type="entry name" value="Gln_synth/guanido_kin_cat_dom"/>
</dbReference>
<evidence type="ECO:0000256" key="8">
    <source>
        <dbReference type="ARBA" id="ARBA00047913"/>
    </source>
</evidence>